<dbReference type="OrthoDB" id="674604at2759"/>
<dbReference type="PANTHER" id="PTHR10622">
    <property type="entry name" value="HET DOMAIN-CONTAINING PROTEIN"/>
    <property type="match status" value="1"/>
</dbReference>
<dbReference type="InterPro" id="IPR058525">
    <property type="entry name" value="DUF8212"/>
</dbReference>
<dbReference type="VEuPathDB" id="FungiDB:ASPWEDRAFT_42656"/>
<feature type="domain" description="DUF8212" evidence="2">
    <location>
        <begin position="229"/>
        <end position="263"/>
    </location>
</feature>
<keyword evidence="4" id="KW-1185">Reference proteome</keyword>
<dbReference type="Pfam" id="PF06985">
    <property type="entry name" value="HET"/>
    <property type="match status" value="1"/>
</dbReference>
<dbReference type="GeneID" id="63751684"/>
<protein>
    <submittedName>
        <fullName evidence="3">Uncharacterized protein</fullName>
    </submittedName>
</protein>
<feature type="domain" description="Heterokaryon incompatibility" evidence="1">
    <location>
        <begin position="29"/>
        <end position="117"/>
    </location>
</feature>
<accession>A0A1L9RCJ0</accession>
<name>A0A1L9RCJ0_ASPWE</name>
<dbReference type="AlphaFoldDB" id="A0A1L9RCJ0"/>
<gene>
    <name evidence="3" type="ORF">ASPWEDRAFT_42656</name>
</gene>
<evidence type="ECO:0000313" key="3">
    <source>
        <dbReference type="EMBL" id="OJJ32636.1"/>
    </source>
</evidence>
<evidence type="ECO:0000259" key="1">
    <source>
        <dbReference type="Pfam" id="PF06985"/>
    </source>
</evidence>
<dbReference type="EMBL" id="KV878214">
    <property type="protein sequence ID" value="OJJ32636.1"/>
    <property type="molecule type" value="Genomic_DNA"/>
</dbReference>
<dbReference type="PANTHER" id="PTHR10622:SF10">
    <property type="entry name" value="HET DOMAIN-CONTAINING PROTEIN"/>
    <property type="match status" value="1"/>
</dbReference>
<dbReference type="Proteomes" id="UP000184383">
    <property type="component" value="Unassembled WGS sequence"/>
</dbReference>
<sequence>MYHDAPKMWFLNASTVQLEDFPYNDAPDYAILSHTWQGNEIKSNDLNNTPTQKKASWNKVQNTCQKALEYGVKYVWIDTCCIDQDNEVRVSFAVNSMYDLYKNAKICFTYLADVPSDDNPSKRGSTFEKSRWFTRGWTLQELLAPSEVIFFSKEWMEIGRKTTMPSLLARITGIDEDILIHRKPIESASVATRMSWAANRQTTFVEDRAYSLMGIFGVSIPKLYWQDANAFIQLQQEIISRCNDHSIFAWTDTKASPSSPHGLLATSPSFFAGCHDIVSCNGPAPALPYTVANGILDITLPLHAIDNSTFAVALNCQLESESQTAGHLALYLKRVSEKDETYARIKVGSLAEVVERGPMKKIHVRESLTIKNDKGEFSSQASQPIKHSHFLSRSATKASVDNGKTKKPFWKLRFFRKWSNKFLVYSVAFCKSYSV</sequence>
<evidence type="ECO:0000259" key="2">
    <source>
        <dbReference type="Pfam" id="PF26640"/>
    </source>
</evidence>
<dbReference type="Pfam" id="PF26640">
    <property type="entry name" value="DUF8212"/>
    <property type="match status" value="1"/>
</dbReference>
<dbReference type="InterPro" id="IPR010730">
    <property type="entry name" value="HET"/>
</dbReference>
<evidence type="ECO:0000313" key="4">
    <source>
        <dbReference type="Proteomes" id="UP000184383"/>
    </source>
</evidence>
<proteinExistence type="predicted"/>
<organism evidence="3 4">
    <name type="scientific">Aspergillus wentii DTO 134E9</name>
    <dbReference type="NCBI Taxonomy" id="1073089"/>
    <lineage>
        <taxon>Eukaryota</taxon>
        <taxon>Fungi</taxon>
        <taxon>Dikarya</taxon>
        <taxon>Ascomycota</taxon>
        <taxon>Pezizomycotina</taxon>
        <taxon>Eurotiomycetes</taxon>
        <taxon>Eurotiomycetidae</taxon>
        <taxon>Eurotiales</taxon>
        <taxon>Aspergillaceae</taxon>
        <taxon>Aspergillus</taxon>
        <taxon>Aspergillus subgen. Cremei</taxon>
    </lineage>
</organism>
<reference evidence="4" key="1">
    <citation type="journal article" date="2017" name="Genome Biol.">
        <title>Comparative genomics reveals high biological diversity and specific adaptations in the industrially and medically important fungal genus Aspergillus.</title>
        <authorList>
            <person name="de Vries R.P."/>
            <person name="Riley R."/>
            <person name="Wiebenga A."/>
            <person name="Aguilar-Osorio G."/>
            <person name="Amillis S."/>
            <person name="Uchima C.A."/>
            <person name="Anderluh G."/>
            <person name="Asadollahi M."/>
            <person name="Askin M."/>
            <person name="Barry K."/>
            <person name="Battaglia E."/>
            <person name="Bayram O."/>
            <person name="Benocci T."/>
            <person name="Braus-Stromeyer S.A."/>
            <person name="Caldana C."/>
            <person name="Canovas D."/>
            <person name="Cerqueira G.C."/>
            <person name="Chen F."/>
            <person name="Chen W."/>
            <person name="Choi C."/>
            <person name="Clum A."/>
            <person name="Dos Santos R.A."/>
            <person name="Damasio A.R."/>
            <person name="Diallinas G."/>
            <person name="Emri T."/>
            <person name="Fekete E."/>
            <person name="Flipphi M."/>
            <person name="Freyberg S."/>
            <person name="Gallo A."/>
            <person name="Gournas C."/>
            <person name="Habgood R."/>
            <person name="Hainaut M."/>
            <person name="Harispe M.L."/>
            <person name="Henrissat B."/>
            <person name="Hilden K.S."/>
            <person name="Hope R."/>
            <person name="Hossain A."/>
            <person name="Karabika E."/>
            <person name="Karaffa L."/>
            <person name="Karanyi Z."/>
            <person name="Krasevec N."/>
            <person name="Kuo A."/>
            <person name="Kusch H."/>
            <person name="LaButti K."/>
            <person name="Lagendijk E.L."/>
            <person name="Lapidus A."/>
            <person name="Levasseur A."/>
            <person name="Lindquist E."/>
            <person name="Lipzen A."/>
            <person name="Logrieco A.F."/>
            <person name="MacCabe A."/>
            <person name="Maekelae M.R."/>
            <person name="Malavazi I."/>
            <person name="Melin P."/>
            <person name="Meyer V."/>
            <person name="Mielnichuk N."/>
            <person name="Miskei M."/>
            <person name="Molnar A.P."/>
            <person name="Mule G."/>
            <person name="Ngan C.Y."/>
            <person name="Orejas M."/>
            <person name="Orosz E."/>
            <person name="Ouedraogo J.P."/>
            <person name="Overkamp K.M."/>
            <person name="Park H.-S."/>
            <person name="Perrone G."/>
            <person name="Piumi F."/>
            <person name="Punt P.J."/>
            <person name="Ram A.F."/>
            <person name="Ramon A."/>
            <person name="Rauscher S."/>
            <person name="Record E."/>
            <person name="Riano-Pachon D.M."/>
            <person name="Robert V."/>
            <person name="Roehrig J."/>
            <person name="Ruller R."/>
            <person name="Salamov A."/>
            <person name="Salih N.S."/>
            <person name="Samson R.A."/>
            <person name="Sandor E."/>
            <person name="Sanguinetti M."/>
            <person name="Schuetze T."/>
            <person name="Sepcic K."/>
            <person name="Shelest E."/>
            <person name="Sherlock G."/>
            <person name="Sophianopoulou V."/>
            <person name="Squina F.M."/>
            <person name="Sun H."/>
            <person name="Susca A."/>
            <person name="Todd R.B."/>
            <person name="Tsang A."/>
            <person name="Unkles S.E."/>
            <person name="van de Wiele N."/>
            <person name="van Rossen-Uffink D."/>
            <person name="Oliveira J.V."/>
            <person name="Vesth T.C."/>
            <person name="Visser J."/>
            <person name="Yu J.-H."/>
            <person name="Zhou M."/>
            <person name="Andersen M.R."/>
            <person name="Archer D.B."/>
            <person name="Baker S.E."/>
            <person name="Benoit I."/>
            <person name="Brakhage A.A."/>
            <person name="Braus G.H."/>
            <person name="Fischer R."/>
            <person name="Frisvad J.C."/>
            <person name="Goldman G.H."/>
            <person name="Houbraken J."/>
            <person name="Oakley B."/>
            <person name="Pocsi I."/>
            <person name="Scazzocchio C."/>
            <person name="Seiboth B."/>
            <person name="vanKuyk P.A."/>
            <person name="Wortman J."/>
            <person name="Dyer P.S."/>
            <person name="Grigoriev I.V."/>
        </authorList>
    </citation>
    <scope>NUCLEOTIDE SEQUENCE [LARGE SCALE GENOMIC DNA]</scope>
    <source>
        <strain evidence="4">DTO 134E9</strain>
    </source>
</reference>
<dbReference type="RefSeq" id="XP_040686313.1">
    <property type="nucleotide sequence ID" value="XM_040835836.1"/>
</dbReference>
<dbReference type="STRING" id="1073089.A0A1L9RCJ0"/>